<dbReference type="SMART" id="SM00089">
    <property type="entry name" value="PKD"/>
    <property type="match status" value="4"/>
</dbReference>
<dbReference type="STRING" id="477680.SAMN05421788_11664"/>
<dbReference type="EMBL" id="FTOR01000016">
    <property type="protein sequence ID" value="SIT34451.1"/>
    <property type="molecule type" value="Genomic_DNA"/>
</dbReference>
<proteinExistence type="predicted"/>
<accession>A0A173MGV4</accession>
<dbReference type="Proteomes" id="UP000186917">
    <property type="component" value="Unassembled WGS sequence"/>
</dbReference>
<dbReference type="SUPFAM" id="SSF49299">
    <property type="entry name" value="PKD domain"/>
    <property type="match status" value="4"/>
</dbReference>
<dbReference type="OrthoDB" id="7794186at2"/>
<dbReference type="InterPro" id="IPR026341">
    <property type="entry name" value="T9SS_type_B"/>
</dbReference>
<dbReference type="PANTHER" id="PTHR46534:SF1">
    <property type="entry name" value="IGGFC-BINDING PROTEIN N-TERMINAL DOMAIN-CONTAINING PROTEIN"/>
    <property type="match status" value="1"/>
</dbReference>
<gene>
    <name evidence="3" type="ORF">SAMN05421788_11664</name>
</gene>
<dbReference type="Pfam" id="PF17517">
    <property type="entry name" value="IgGFc_binding"/>
    <property type="match status" value="1"/>
</dbReference>
<dbReference type="InterPro" id="IPR035986">
    <property type="entry name" value="PKD_dom_sf"/>
</dbReference>
<dbReference type="InterPro" id="IPR022409">
    <property type="entry name" value="PKD/Chitinase_dom"/>
</dbReference>
<dbReference type="PANTHER" id="PTHR46534">
    <property type="entry name" value="IGGFC_BINDING DOMAIN-CONTAINING PROTEIN"/>
    <property type="match status" value="1"/>
</dbReference>
<evidence type="ECO:0000313" key="3">
    <source>
        <dbReference type="EMBL" id="SIT34451.1"/>
    </source>
</evidence>
<organism evidence="3 4">
    <name type="scientific">Filimonas lacunae</name>
    <dbReference type="NCBI Taxonomy" id="477680"/>
    <lineage>
        <taxon>Bacteria</taxon>
        <taxon>Pseudomonadati</taxon>
        <taxon>Bacteroidota</taxon>
        <taxon>Chitinophagia</taxon>
        <taxon>Chitinophagales</taxon>
        <taxon>Chitinophagaceae</taxon>
        <taxon>Filimonas</taxon>
    </lineage>
</organism>
<dbReference type="CDD" id="cd00146">
    <property type="entry name" value="PKD"/>
    <property type="match status" value="3"/>
</dbReference>
<dbReference type="Pfam" id="PF18911">
    <property type="entry name" value="PKD_4"/>
    <property type="match status" value="4"/>
</dbReference>
<protein>
    <submittedName>
        <fullName evidence="3">Gliding motility-associated C-terminal domain-containing protein</fullName>
    </submittedName>
</protein>
<keyword evidence="4" id="KW-1185">Reference proteome</keyword>
<dbReference type="PROSITE" id="PS50093">
    <property type="entry name" value="PKD"/>
    <property type="match status" value="4"/>
</dbReference>
<evidence type="ECO:0000313" key="4">
    <source>
        <dbReference type="Proteomes" id="UP000186917"/>
    </source>
</evidence>
<dbReference type="KEGG" id="fln:FLA_2749"/>
<dbReference type="InterPro" id="IPR000601">
    <property type="entry name" value="PKD_dom"/>
</dbReference>
<feature type="signal peptide" evidence="1">
    <location>
        <begin position="1"/>
        <end position="20"/>
    </location>
</feature>
<reference evidence="4" key="1">
    <citation type="submission" date="2017-01" db="EMBL/GenBank/DDBJ databases">
        <authorList>
            <person name="Varghese N."/>
            <person name="Submissions S."/>
        </authorList>
    </citation>
    <scope>NUCLEOTIDE SEQUENCE [LARGE SCALE GENOMIC DNA]</scope>
    <source>
        <strain evidence="4">DSM 21054</strain>
    </source>
</reference>
<feature type="domain" description="PKD" evidence="2">
    <location>
        <begin position="874"/>
        <end position="937"/>
    </location>
</feature>
<sequence length="1102" mass="119493">MRCRFIIWLLVLPAFVQELAAQGLSNRGKEFWTGYGLHQFMELPFGDNSQQMVLYFSAEQPANVKVTVRGRTDSFSKTYPVPANSVIVTDPMPKDGGDYDCRLYDLPPGFGGNGGDGLFHVSIHIESDVPIVAYAHIYGSLSSGATMLMPVETWGYAYTSLNSKQVFEDDCFSFCYVVAQHDNTLVEIIPSVPTRDGKLPGITYYATLDKGDIYQVVGAGMGMGSGLGYELTGTTVRSVSNGDGHCYPIAFFSGSSRTRNPCSAGVLGGDNDMQQVFPYEAWGRRYLTAPLSSTISPSVFMNNIYKVVVRDAATVVKRNNVPLTNFDPASMSYTFESDKGDYIESDKPVLVAQFISGGCLAGGKGDPEMIYLSPLEQGAKRVGFYRNTAEAIERNFVTLIIPKKGFPSLRIDGFANFSHTYTHPRDTNYIVVVKQWASAKAQCLVQSDSSFTAVTYGLGYAESYGYNAGTAINNLHAVLNVHNTPDTTSVVSHPFTCRNTPTELSVLMLYEPTELIWHVSALPGMTPQADITQTNPSPVATVLVNNINYYKYALPGTYQFDTSGIFDLPVTAANPFIENCEKRETIITSITVRPVPEVLIHYTDTGCLSDSVHFAWSPAADGFNASQWYWSFDDGTTANKDSIVKVFTTAGRHIAKLQIVTTEGCIADTAIGLNVYAPPRAAFSAVATACKDQRVTLTDISSVVSGSIVEWHWHYGDGTEDTFNQPAAFSKQYAQPGSYIIQLSVTSDKGCSDDTSQSITIQPLPVADFQLPAAVCMPEGKAVFSNNSSVPGNAALTYQWNFGDGGAVSTAASPTHIYTAKGNYPVSLTVTSPYGCTSSNVQSLTAFYDKPVASFTVVPETLCQGADNRFTDASTATGSTVAAWNWVFADGTTASEPDPVKRYARAGHYPVQLTVTSAAGCTSSTFEKEVIVYVQPVVDAGPSFTVTEGTMVTFQPVTNDSVKVRFQWSPAAELNNAALLHPTYLARADNTFTITATGLEGGCTASDYLTVKLLRDVNVPNIFTPNGDGINDAWDITNLQMYPGCTVAVFNRYGQQVYFSIGYPVAWKGTWNGKLVPAATYYYVIDLKNGMEKLTGSVTIVQ</sequence>
<dbReference type="RefSeq" id="WP_076382730.1">
    <property type="nucleotide sequence ID" value="NZ_AP017422.1"/>
</dbReference>
<dbReference type="Gene3D" id="2.60.40.10">
    <property type="entry name" value="Immunoglobulins"/>
    <property type="match status" value="4"/>
</dbReference>
<feature type="domain" description="PKD" evidence="2">
    <location>
        <begin position="595"/>
        <end position="682"/>
    </location>
</feature>
<keyword evidence="1" id="KW-0732">Signal</keyword>
<evidence type="ECO:0000256" key="1">
    <source>
        <dbReference type="SAM" id="SignalP"/>
    </source>
</evidence>
<name>A0A173MGV4_9BACT</name>
<dbReference type="InterPro" id="IPR013783">
    <property type="entry name" value="Ig-like_fold"/>
</dbReference>
<feature type="chain" id="PRO_5030022939" evidence="1">
    <location>
        <begin position="21"/>
        <end position="1102"/>
    </location>
</feature>
<dbReference type="NCBIfam" id="TIGR04131">
    <property type="entry name" value="Bac_Flav_CTERM"/>
    <property type="match status" value="1"/>
</dbReference>
<dbReference type="InterPro" id="IPR035234">
    <property type="entry name" value="IgGFc-bd_N"/>
</dbReference>
<feature type="domain" description="PKD" evidence="2">
    <location>
        <begin position="792"/>
        <end position="835"/>
    </location>
</feature>
<feature type="domain" description="PKD" evidence="2">
    <location>
        <begin position="705"/>
        <end position="762"/>
    </location>
</feature>
<evidence type="ECO:0000259" key="2">
    <source>
        <dbReference type="PROSITE" id="PS50093"/>
    </source>
</evidence>
<dbReference type="Pfam" id="PF13585">
    <property type="entry name" value="CHU_C"/>
    <property type="match status" value="1"/>
</dbReference>
<dbReference type="AlphaFoldDB" id="A0A173MGV4"/>